<keyword evidence="4 8" id="KW-1133">Transmembrane helix</keyword>
<evidence type="ECO:0000256" key="7">
    <source>
        <dbReference type="SAM" id="MobiDB-lite"/>
    </source>
</evidence>
<dbReference type="Pfam" id="PF06775">
    <property type="entry name" value="Seipin"/>
    <property type="match status" value="1"/>
</dbReference>
<evidence type="ECO:0000256" key="8">
    <source>
        <dbReference type="SAM" id="Phobius"/>
    </source>
</evidence>
<evidence type="ECO:0000256" key="5">
    <source>
        <dbReference type="ARBA" id="ARBA00023098"/>
    </source>
</evidence>
<dbReference type="Gramene" id="Kaladp0021s0096.1.v1.1">
    <property type="protein sequence ID" value="Kaladp0021s0096.1.v1.1"/>
    <property type="gene ID" value="Kaladp0021s0096.v1.1"/>
</dbReference>
<dbReference type="PANTHER" id="PTHR21212">
    <property type="entry name" value="BERNARDINELLI-SEIP CONGENITAL LIPODYSTROPHY 2 HOMOLOG BSCL2 PROTEIN"/>
    <property type="match status" value="1"/>
</dbReference>
<dbReference type="EnsemblPlants" id="Kaladp0021s0096.1.v1.1">
    <property type="protein sequence ID" value="Kaladp0021s0096.1.v1.1"/>
    <property type="gene ID" value="Kaladp0021s0096.v1.1"/>
</dbReference>
<sequence>MGGLKDSDAEDCFVDAFEEFPFYDCADSDTDESTPDSTISHAGVDGLTPQLVQKGACFDAPEASGSTSVHNKSTVRRRRASLHSHQDEIESAVEDEDRNSSVNLQSEEINPNAENLRRNAFVKFAGLVFRSVWYSFKLLVNISSSPIWTLYHIYAFLTDPFSIKKRIRNYVIGKVWSLWYPVSRTVVHYVYDWWKEQKVIWKLARQLGWGVLWAIYLCLVMCALLVFAAVASGKVVNHVAERPVVIKESLNFDYTKESPVSFVPVGECCGGGCEKSGGLRMIPQGRKVQVGVTLTLPESDYNRVLGMFQVQFEALSANGETLAAMSRPCTVQYKSVPLRLVLTLLEMVPLVTGYRLESQTRHVKMGTFTEGASPTACFKVTMDGRAEFPSGAGVPEVYSASLTIESRHIFLRQFLWYLKPLVFLWIGFMFFTMELFFVLLFCRSIVLPKVASRDHRLVPQDDQPASPS</sequence>
<evidence type="ECO:0000313" key="9">
    <source>
        <dbReference type="EnsemblPlants" id="Kaladp0021s0096.2.v1.1"/>
    </source>
</evidence>
<evidence type="ECO:0000256" key="2">
    <source>
        <dbReference type="ARBA" id="ARBA00022692"/>
    </source>
</evidence>
<accession>A0A7N0ZRN8</accession>
<keyword evidence="6 8" id="KW-0472">Membrane</keyword>
<reference evidence="9" key="1">
    <citation type="submission" date="2021-01" db="UniProtKB">
        <authorList>
            <consortium name="EnsemblPlants"/>
        </authorList>
    </citation>
    <scope>IDENTIFICATION</scope>
</reference>
<evidence type="ECO:0000256" key="1">
    <source>
        <dbReference type="ARBA" id="ARBA00004477"/>
    </source>
</evidence>
<organism evidence="9 10">
    <name type="scientific">Kalanchoe fedtschenkoi</name>
    <name type="common">Lavender scallops</name>
    <name type="synonym">South American air plant</name>
    <dbReference type="NCBI Taxonomy" id="63787"/>
    <lineage>
        <taxon>Eukaryota</taxon>
        <taxon>Viridiplantae</taxon>
        <taxon>Streptophyta</taxon>
        <taxon>Embryophyta</taxon>
        <taxon>Tracheophyta</taxon>
        <taxon>Spermatophyta</taxon>
        <taxon>Magnoliopsida</taxon>
        <taxon>eudicotyledons</taxon>
        <taxon>Gunneridae</taxon>
        <taxon>Pentapetalae</taxon>
        <taxon>Saxifragales</taxon>
        <taxon>Crassulaceae</taxon>
        <taxon>Kalanchoe</taxon>
    </lineage>
</organism>
<evidence type="ECO:0000256" key="6">
    <source>
        <dbReference type="ARBA" id="ARBA00023136"/>
    </source>
</evidence>
<keyword evidence="3" id="KW-0256">Endoplasmic reticulum</keyword>
<dbReference type="GO" id="GO:0005789">
    <property type="term" value="C:endoplasmic reticulum membrane"/>
    <property type="evidence" value="ECO:0007669"/>
    <property type="project" value="UniProtKB-SubCell"/>
</dbReference>
<evidence type="ECO:0000313" key="10">
    <source>
        <dbReference type="Proteomes" id="UP000594263"/>
    </source>
</evidence>
<dbReference type="PANTHER" id="PTHR21212:SF0">
    <property type="entry name" value="SEIPIN"/>
    <property type="match status" value="1"/>
</dbReference>
<dbReference type="GO" id="GO:0006629">
    <property type="term" value="P:lipid metabolic process"/>
    <property type="evidence" value="ECO:0007669"/>
    <property type="project" value="UniProtKB-KW"/>
</dbReference>
<comment type="subcellular location">
    <subcellularLocation>
        <location evidence="1">Endoplasmic reticulum membrane</location>
        <topology evidence="1">Multi-pass membrane protein</topology>
    </subcellularLocation>
</comment>
<proteinExistence type="predicted"/>
<name>A0A7N0ZRN8_KALFE</name>
<dbReference type="InterPro" id="IPR009617">
    <property type="entry name" value="Seipin"/>
</dbReference>
<dbReference type="Gramene" id="Kaladp0021s0096.2.v1.1">
    <property type="protein sequence ID" value="Kaladp0021s0096.2.v1.1"/>
    <property type="gene ID" value="Kaladp0021s0096.v1.1"/>
</dbReference>
<evidence type="ECO:0000256" key="3">
    <source>
        <dbReference type="ARBA" id="ARBA00022824"/>
    </source>
</evidence>
<keyword evidence="10" id="KW-1185">Reference proteome</keyword>
<protein>
    <recommendedName>
        <fullName evidence="11">Seipin</fullName>
    </recommendedName>
</protein>
<dbReference type="OMA" id="EQRAEYM"/>
<keyword evidence="2 8" id="KW-0812">Transmembrane</keyword>
<evidence type="ECO:0008006" key="11">
    <source>
        <dbReference type="Google" id="ProtNLM"/>
    </source>
</evidence>
<feature type="transmembrane region" description="Helical" evidence="8">
    <location>
        <begin position="211"/>
        <end position="232"/>
    </location>
</feature>
<feature type="region of interest" description="Disordered" evidence="7">
    <location>
        <begin position="61"/>
        <end position="102"/>
    </location>
</feature>
<dbReference type="CDD" id="cd23995">
    <property type="entry name" value="Seipin_BSCL2_like"/>
    <property type="match status" value="1"/>
</dbReference>
<evidence type="ECO:0000256" key="4">
    <source>
        <dbReference type="ARBA" id="ARBA00022989"/>
    </source>
</evidence>
<dbReference type="AlphaFoldDB" id="A0A7N0ZRN8"/>
<dbReference type="GO" id="GO:0140042">
    <property type="term" value="P:lipid droplet formation"/>
    <property type="evidence" value="ECO:0007669"/>
    <property type="project" value="UniProtKB-ARBA"/>
</dbReference>
<dbReference type="EnsemblPlants" id="Kaladp0021s0096.2.v1.1">
    <property type="protein sequence ID" value="Kaladp0021s0096.2.v1.1"/>
    <property type="gene ID" value="Kaladp0021s0096.v1.1"/>
</dbReference>
<keyword evidence="5" id="KW-0443">Lipid metabolism</keyword>
<feature type="compositionally biased region" description="Basic residues" evidence="7">
    <location>
        <begin position="73"/>
        <end position="82"/>
    </location>
</feature>
<dbReference type="Proteomes" id="UP000594263">
    <property type="component" value="Unplaced"/>
</dbReference>
<feature type="transmembrane region" description="Helical" evidence="8">
    <location>
        <begin position="422"/>
        <end position="446"/>
    </location>
</feature>